<dbReference type="InterPro" id="IPR001245">
    <property type="entry name" value="Ser-Thr/Tyr_kinase_cat_dom"/>
</dbReference>
<dbReference type="GO" id="GO:0004674">
    <property type="term" value="F:protein serine/threonine kinase activity"/>
    <property type="evidence" value="ECO:0007669"/>
    <property type="project" value="UniProtKB-KW"/>
</dbReference>
<dbReference type="InterPro" id="IPR051681">
    <property type="entry name" value="Ser/Thr_Kinases-Pseudokinases"/>
</dbReference>
<dbReference type="SMART" id="SM00220">
    <property type="entry name" value="S_TKc"/>
    <property type="match status" value="1"/>
</dbReference>
<evidence type="ECO:0000313" key="7">
    <source>
        <dbReference type="EMBL" id="KAF9481618.1"/>
    </source>
</evidence>
<dbReference type="Proteomes" id="UP000807469">
    <property type="component" value="Unassembled WGS sequence"/>
</dbReference>
<accession>A0A9P5Z6Q8</accession>
<dbReference type="InterPro" id="IPR000719">
    <property type="entry name" value="Prot_kinase_dom"/>
</dbReference>
<reference evidence="7" key="1">
    <citation type="submission" date="2020-11" db="EMBL/GenBank/DDBJ databases">
        <authorList>
            <consortium name="DOE Joint Genome Institute"/>
            <person name="Ahrendt S."/>
            <person name="Riley R."/>
            <person name="Andreopoulos W."/>
            <person name="Labutti K."/>
            <person name="Pangilinan J."/>
            <person name="Ruiz-Duenas F.J."/>
            <person name="Barrasa J.M."/>
            <person name="Sanchez-Garcia M."/>
            <person name="Camarero S."/>
            <person name="Miyauchi S."/>
            <person name="Serrano A."/>
            <person name="Linde D."/>
            <person name="Babiker R."/>
            <person name="Drula E."/>
            <person name="Ayuso-Fernandez I."/>
            <person name="Pacheco R."/>
            <person name="Padilla G."/>
            <person name="Ferreira P."/>
            <person name="Barriuso J."/>
            <person name="Kellner H."/>
            <person name="Castanera R."/>
            <person name="Alfaro M."/>
            <person name="Ramirez L."/>
            <person name="Pisabarro A.G."/>
            <person name="Kuo A."/>
            <person name="Tritt A."/>
            <person name="Lipzen A."/>
            <person name="He G."/>
            <person name="Yan M."/>
            <person name="Ng V."/>
            <person name="Cullen D."/>
            <person name="Martin F."/>
            <person name="Rosso M.-N."/>
            <person name="Henrissat B."/>
            <person name="Hibbett D."/>
            <person name="Martinez A.T."/>
            <person name="Grigoriev I.V."/>
        </authorList>
    </citation>
    <scope>NUCLEOTIDE SEQUENCE</scope>
    <source>
        <strain evidence="7">CIRM-BRFM 674</strain>
    </source>
</reference>
<comment type="caution">
    <text evidence="7">The sequence shown here is derived from an EMBL/GenBank/DDBJ whole genome shotgun (WGS) entry which is preliminary data.</text>
</comment>
<keyword evidence="1" id="KW-0723">Serine/threonine-protein kinase</keyword>
<dbReference type="InterPro" id="IPR011009">
    <property type="entry name" value="Kinase-like_dom_sf"/>
</dbReference>
<dbReference type="PANTHER" id="PTHR44329">
    <property type="entry name" value="SERINE/THREONINE-PROTEIN KINASE TNNI3K-RELATED"/>
    <property type="match status" value="1"/>
</dbReference>
<dbReference type="PROSITE" id="PS50011">
    <property type="entry name" value="PROTEIN_KINASE_DOM"/>
    <property type="match status" value="1"/>
</dbReference>
<keyword evidence="2 4" id="KW-0547">Nucleotide-binding</keyword>
<dbReference type="SUPFAM" id="SSF56112">
    <property type="entry name" value="Protein kinase-like (PK-like)"/>
    <property type="match status" value="1"/>
</dbReference>
<dbReference type="Gene3D" id="3.30.200.20">
    <property type="entry name" value="Phosphorylase Kinase, domain 1"/>
    <property type="match status" value="1"/>
</dbReference>
<gene>
    <name evidence="7" type="ORF">BDN70DRAFT_876101</name>
</gene>
<dbReference type="GO" id="GO:0005524">
    <property type="term" value="F:ATP binding"/>
    <property type="evidence" value="ECO:0007669"/>
    <property type="project" value="UniProtKB-UniRule"/>
</dbReference>
<feature type="binding site" evidence="4">
    <location>
        <position position="530"/>
    </location>
    <ligand>
        <name>ATP</name>
        <dbReference type="ChEBI" id="CHEBI:30616"/>
    </ligand>
</feature>
<dbReference type="Gene3D" id="1.10.510.10">
    <property type="entry name" value="Transferase(Phosphotransferase) domain 1"/>
    <property type="match status" value="1"/>
</dbReference>
<feature type="region of interest" description="Disordered" evidence="5">
    <location>
        <begin position="861"/>
        <end position="913"/>
    </location>
</feature>
<evidence type="ECO:0000313" key="8">
    <source>
        <dbReference type="Proteomes" id="UP000807469"/>
    </source>
</evidence>
<dbReference type="CDD" id="cd21037">
    <property type="entry name" value="MLKL_NTD"/>
    <property type="match status" value="1"/>
</dbReference>
<dbReference type="EMBL" id="MU155176">
    <property type="protein sequence ID" value="KAF9481618.1"/>
    <property type="molecule type" value="Genomic_DNA"/>
</dbReference>
<evidence type="ECO:0000256" key="2">
    <source>
        <dbReference type="ARBA" id="ARBA00022741"/>
    </source>
</evidence>
<dbReference type="InterPro" id="IPR059179">
    <property type="entry name" value="MLKL-like_MCAfunc"/>
</dbReference>
<evidence type="ECO:0000256" key="5">
    <source>
        <dbReference type="SAM" id="MobiDB-lite"/>
    </source>
</evidence>
<dbReference type="OrthoDB" id="1668230at2759"/>
<dbReference type="PRINTS" id="PR00109">
    <property type="entry name" value="TYRKINASE"/>
</dbReference>
<evidence type="ECO:0000256" key="1">
    <source>
        <dbReference type="ARBA" id="ARBA00022527"/>
    </source>
</evidence>
<keyword evidence="3 4" id="KW-0067">ATP-binding</keyword>
<feature type="compositionally biased region" description="Low complexity" evidence="5">
    <location>
        <begin position="879"/>
        <end position="891"/>
    </location>
</feature>
<evidence type="ECO:0000256" key="4">
    <source>
        <dbReference type="PROSITE-ProRule" id="PRU10141"/>
    </source>
</evidence>
<dbReference type="Pfam" id="PF07714">
    <property type="entry name" value="PK_Tyr_Ser-Thr"/>
    <property type="match status" value="1"/>
</dbReference>
<evidence type="ECO:0000256" key="3">
    <source>
        <dbReference type="ARBA" id="ARBA00022840"/>
    </source>
</evidence>
<dbReference type="InterPro" id="IPR017441">
    <property type="entry name" value="Protein_kinase_ATP_BS"/>
</dbReference>
<sequence length="1190" mass="132342">MAFPQSFSTTAECPFMEQSASTLTVKLSTSCTPVTASASRFVSFSEMEGPSRARVQLDSPVVNRASSPPPTSHSRSRIATSRMSNSGSFSSLLMSVRSRSKSKSTASVSERKPELETSMSWFGKAYDFMRPWDDDGGGEDEDGISVPEEQKQAFAETKGAVLETLKRMVQCTGDIALDVLVTGMDALEYVPEPVLQALAKTFIAIWKAVKQVSMNRLAILRLTHTCTTILEAICNEVEIAGPQVMQELSGPILVLEKSFESFLSLVQGQVDTPFLGRYLKRDETARSLAHCNDSLMRALTLFTTTIQIRTLAAVCANSRLQDAKYDDLKRTVQQAISGHMPLSPPLPVEQRRCSAPDLDDLPTSHTLLGVSSSQNTISRSTDDLLPIPQVVPVLQKLTTVQNLHDQESDVEDLDRSIKEVLKSGDDTKLLAFLGVKQQDMPEAIKTLQRTLETRALPTDAMGKDILHQEFLECGVEALRRLTSARGNNLVGNLPVWTITSLEVARGKRIGIGSFSQVYQGTWKGRVVAVKYLSDVTPYDLFIREIKVWKSLKHPNVLTLYGASSATANPPWFFVSPYMENNTLVHFLKHISRREEYEVQTLGPIAEDLPLSKSRSSYGTALLRVLKAADVYRILQEIARGMEYLHYRNVLHGDLKGSNVLVDKHYRCVISDFGQSEMKSEVYRITGSSMQPGTLRWKAPELLDGYCTLTPATDAYAYAIVAIEVLTMGDIPWGQETDDAVRINVLEKDRRPAIPLDYSSPLLHELIEGCWARNPDERFTFNQAVARLDRLRRIAGDISDPSGLLNGDASPLSPPVSPTCSSPRLPSPTPTPHTENRAVFGVIDDYVAIASPQEIGALQTEDTAKAEGTKMTDQPRFLHRTSVSSSATSRTLSARRRGASSDSESLCEPDEVGRYLPSSSNDAVEAMNERRYRYLLEHEFNASLTLPLWDPSHVQIGDVGYLRKPTGRFITLFNTLKPHKYANGLSHGLPPMAEYGNVARGSIRMDKRNVAQKGLDVFSGLLSFRSRSEPPIARRQTFRLRAGHKCAHLYTESAEYHYVKRLDAPKAWFHENADRILGVYGKEHGIQKEDLFLVISLLQAPHYALFVSHQHPEGQMHFNVFSRAKKGQPWGSFTIDDTQVATERNGPNYEESISEEHEHATKISNVNDHPKAVLIGRLRFKPDSSEPTTSK</sequence>
<protein>
    <recommendedName>
        <fullName evidence="6">Protein kinase domain-containing protein</fullName>
    </recommendedName>
</protein>
<organism evidence="7 8">
    <name type="scientific">Pholiota conissans</name>
    <dbReference type="NCBI Taxonomy" id="109636"/>
    <lineage>
        <taxon>Eukaryota</taxon>
        <taxon>Fungi</taxon>
        <taxon>Dikarya</taxon>
        <taxon>Basidiomycota</taxon>
        <taxon>Agaricomycotina</taxon>
        <taxon>Agaricomycetes</taxon>
        <taxon>Agaricomycetidae</taxon>
        <taxon>Agaricales</taxon>
        <taxon>Agaricineae</taxon>
        <taxon>Strophariaceae</taxon>
        <taxon>Pholiota</taxon>
    </lineage>
</organism>
<keyword evidence="1" id="KW-0808">Transferase</keyword>
<feature type="region of interest" description="Disordered" evidence="5">
    <location>
        <begin position="52"/>
        <end position="86"/>
    </location>
</feature>
<feature type="region of interest" description="Disordered" evidence="5">
    <location>
        <begin position="799"/>
        <end position="834"/>
    </location>
</feature>
<keyword evidence="1" id="KW-0418">Kinase</keyword>
<dbReference type="PANTHER" id="PTHR44329:SF298">
    <property type="entry name" value="MIXED LINEAGE KINASE DOMAIN-LIKE PROTEIN"/>
    <property type="match status" value="1"/>
</dbReference>
<dbReference type="PROSITE" id="PS00107">
    <property type="entry name" value="PROTEIN_KINASE_ATP"/>
    <property type="match status" value="1"/>
</dbReference>
<name>A0A9P5Z6Q8_9AGAR</name>
<feature type="domain" description="Protein kinase" evidence="6">
    <location>
        <begin position="503"/>
        <end position="790"/>
    </location>
</feature>
<evidence type="ECO:0000259" key="6">
    <source>
        <dbReference type="PROSITE" id="PS50011"/>
    </source>
</evidence>
<keyword evidence="8" id="KW-1185">Reference proteome</keyword>
<proteinExistence type="predicted"/>
<dbReference type="PROSITE" id="PS00108">
    <property type="entry name" value="PROTEIN_KINASE_ST"/>
    <property type="match status" value="1"/>
</dbReference>
<dbReference type="AlphaFoldDB" id="A0A9P5Z6Q8"/>
<dbReference type="InterPro" id="IPR008271">
    <property type="entry name" value="Ser/Thr_kinase_AS"/>
</dbReference>